<name>A0A1L7AFM8_9PROT</name>
<evidence type="ECO:0008006" key="6">
    <source>
        <dbReference type="Google" id="ProtNLM"/>
    </source>
</evidence>
<evidence type="ECO:0000313" key="3">
    <source>
        <dbReference type="EMBL" id="MDT8330632.1"/>
    </source>
</evidence>
<reference evidence="2 4" key="1">
    <citation type="submission" date="2016-05" db="EMBL/GenBank/DDBJ databases">
        <title>Complete Genome and Methylome Analysis of Psychrotrophic Bacterial Isolates from Antarctic Lake Untersee.</title>
        <authorList>
            <person name="Fomenkov A."/>
            <person name="Akimov V.N."/>
            <person name="Vasilyeva L.V."/>
            <person name="Andersen D."/>
            <person name="Vincze T."/>
            <person name="Roberts R.J."/>
        </authorList>
    </citation>
    <scope>NUCLEOTIDE SEQUENCE [LARGE SCALE GENOMIC DNA]</scope>
    <source>
        <strain evidence="2 4">U14-5</strain>
    </source>
</reference>
<evidence type="ECO:0000313" key="5">
    <source>
        <dbReference type="Proteomes" id="UP001258945"/>
    </source>
</evidence>
<dbReference type="STRING" id="257708.RGI145_10660"/>
<keyword evidence="1" id="KW-0732">Signal</keyword>
<dbReference type="EMBL" id="CP015583">
    <property type="protein sequence ID" value="APT57489.1"/>
    <property type="molecule type" value="Genomic_DNA"/>
</dbReference>
<dbReference type="PROSITE" id="PS51257">
    <property type="entry name" value="PROKAR_LIPOPROTEIN"/>
    <property type="match status" value="1"/>
</dbReference>
<dbReference type="EMBL" id="JAVVDO010000006">
    <property type="protein sequence ID" value="MDT8330632.1"/>
    <property type="molecule type" value="Genomic_DNA"/>
</dbReference>
<feature type="signal peptide" evidence="1">
    <location>
        <begin position="1"/>
        <end position="16"/>
    </location>
</feature>
<dbReference type="RefSeq" id="WP_075798326.1">
    <property type="nucleotide sequence ID" value="NZ_CP015583.1"/>
</dbReference>
<organism evidence="2 4">
    <name type="scientific">Roseomonas gilardii</name>
    <dbReference type="NCBI Taxonomy" id="257708"/>
    <lineage>
        <taxon>Bacteria</taxon>
        <taxon>Pseudomonadati</taxon>
        <taxon>Pseudomonadota</taxon>
        <taxon>Alphaproteobacteria</taxon>
        <taxon>Acetobacterales</taxon>
        <taxon>Roseomonadaceae</taxon>
        <taxon>Roseomonas</taxon>
    </lineage>
</organism>
<dbReference type="Proteomes" id="UP001258945">
    <property type="component" value="Unassembled WGS sequence"/>
</dbReference>
<dbReference type="KEGG" id="rgi:RGI145_10660"/>
<evidence type="ECO:0000256" key="1">
    <source>
        <dbReference type="SAM" id="SignalP"/>
    </source>
</evidence>
<reference evidence="3 5" key="2">
    <citation type="journal article" date="2019" name="Microb. Pathog.">
        <title>Comparison of VITEK 2, MALDI-TOF MS, 16S rRNA gene sequencing, and whole-genome sequencing for identification of Roseomonas mucosa.</title>
        <authorList>
            <person name="Rudolph W.W."/>
            <person name="Gunzer F."/>
            <person name="Trauth M."/>
            <person name="Bunk B."/>
            <person name="Bigge R."/>
            <person name="Schrottner P."/>
        </authorList>
    </citation>
    <scope>NUCLEOTIDE SEQUENCE [LARGE SCALE GENOMIC DNA]</scope>
    <source>
        <strain evidence="3 5">DSM 103800</strain>
    </source>
</reference>
<evidence type="ECO:0000313" key="2">
    <source>
        <dbReference type="EMBL" id="APT57489.1"/>
    </source>
</evidence>
<reference evidence="3" key="3">
    <citation type="submission" date="2023-09" db="EMBL/GenBank/DDBJ databases">
        <authorList>
            <person name="Schober I."/>
            <person name="Bunk B."/>
        </authorList>
    </citation>
    <scope>NUCLEOTIDE SEQUENCE</scope>
    <source>
        <strain evidence="3">DSM 103800</strain>
    </source>
</reference>
<keyword evidence="5" id="KW-1185">Reference proteome</keyword>
<proteinExistence type="predicted"/>
<feature type="chain" id="PRO_5012273186" description="Lipoprotein" evidence="1">
    <location>
        <begin position="17"/>
        <end position="184"/>
    </location>
</feature>
<gene>
    <name evidence="2" type="ORF">RGI145_10660</name>
    <name evidence="3" type="ORF">RQ831_06185</name>
</gene>
<dbReference type="AlphaFoldDB" id="A0A1L7AFM8"/>
<sequence length="184" mass="19234">MKRPAALLLLAPLLLAACTTPQPGPDVSGWGDPFTLGAQDALEDFGHTAGMEGRLDKSLFAALRVEQLAEAAQTDPLWQTGRISSLQPQLLMARRQMRQAAGIAENAPPRPVQTGLYRALQASQAGDMARAQAALTGPAFPLGGAATLQRLQHLPRLPLVDQAAAQTALVASSPGGRSNSGLPF</sequence>
<accession>A0A1L7AFM8</accession>
<dbReference type="Proteomes" id="UP000185494">
    <property type="component" value="Chromosome 1"/>
</dbReference>
<evidence type="ECO:0000313" key="4">
    <source>
        <dbReference type="Proteomes" id="UP000185494"/>
    </source>
</evidence>
<protein>
    <recommendedName>
        <fullName evidence="6">Lipoprotein</fullName>
    </recommendedName>
</protein>